<keyword evidence="8" id="KW-0694">RNA-binding</keyword>
<feature type="region of interest" description="Disordered" evidence="13">
    <location>
        <begin position="305"/>
        <end position="327"/>
    </location>
</feature>
<dbReference type="GO" id="GO:0003729">
    <property type="term" value="F:mRNA binding"/>
    <property type="evidence" value="ECO:0007669"/>
    <property type="project" value="TreeGrafter"/>
</dbReference>
<gene>
    <name evidence="15" type="primary">SUVC12G1740</name>
    <name evidence="15" type="ORF">SUVC_12G1740</name>
</gene>
<evidence type="ECO:0000313" key="15">
    <source>
        <dbReference type="EMBL" id="CAI4046445.1"/>
    </source>
</evidence>
<keyword evidence="5 12" id="KW-0479">Metal-binding</keyword>
<keyword evidence="10 12" id="KW-0539">Nucleus</keyword>
<dbReference type="InterPro" id="IPR036875">
    <property type="entry name" value="Znf_CCHC_sf"/>
</dbReference>
<comment type="function">
    <text evidence="12">Necessary for the splicing of pre-mRNA. Has a role in the recognition of the branch site (5'-UACUAAC-3'), the pyrimidine tract and the 3'-splice site at the 3'-end of introns.</text>
</comment>
<dbReference type="SUPFAM" id="SSF54791">
    <property type="entry name" value="Eukaryotic type KH-domain (KH-domain type I)"/>
    <property type="match status" value="1"/>
</dbReference>
<dbReference type="GO" id="GO:0048024">
    <property type="term" value="P:regulation of mRNA splicing, via spliceosome"/>
    <property type="evidence" value="ECO:0007669"/>
    <property type="project" value="TreeGrafter"/>
</dbReference>
<feature type="compositionally biased region" description="Low complexity" evidence="13">
    <location>
        <begin position="453"/>
        <end position="473"/>
    </location>
</feature>
<keyword evidence="9 12" id="KW-0508">mRNA splicing</keyword>
<dbReference type="PROSITE" id="PS50158">
    <property type="entry name" value="ZF_CCHC"/>
    <property type="match status" value="1"/>
</dbReference>
<dbReference type="GO" id="GO:0045131">
    <property type="term" value="F:pre-mRNA branch point binding"/>
    <property type="evidence" value="ECO:0007669"/>
    <property type="project" value="UniProtKB-UniRule"/>
</dbReference>
<evidence type="ECO:0000256" key="11">
    <source>
        <dbReference type="PROSITE-ProRule" id="PRU00047"/>
    </source>
</evidence>
<dbReference type="SUPFAM" id="SSF57756">
    <property type="entry name" value="Retrovirus zinc finger-like domains"/>
    <property type="match status" value="1"/>
</dbReference>
<keyword evidence="4 12" id="KW-0507">mRNA processing</keyword>
<evidence type="ECO:0000256" key="8">
    <source>
        <dbReference type="ARBA" id="ARBA00022884"/>
    </source>
</evidence>
<dbReference type="GO" id="GO:0008270">
    <property type="term" value="F:zinc ion binding"/>
    <property type="evidence" value="ECO:0007669"/>
    <property type="project" value="UniProtKB-UniRule"/>
</dbReference>
<dbReference type="InterPro" id="IPR055256">
    <property type="entry name" value="KH_1_KHDC4/BBP-like"/>
</dbReference>
<dbReference type="Pfam" id="PF22675">
    <property type="entry name" value="KH-I_KHDC4-BBP"/>
    <property type="match status" value="1"/>
</dbReference>
<dbReference type="SMART" id="SM00343">
    <property type="entry name" value="ZnF_C2HC"/>
    <property type="match status" value="2"/>
</dbReference>
<evidence type="ECO:0000256" key="1">
    <source>
        <dbReference type="ARBA" id="ARBA00004123"/>
    </source>
</evidence>
<dbReference type="Proteomes" id="UP001162090">
    <property type="component" value="Chromosome 12"/>
</dbReference>
<dbReference type="Pfam" id="PF16275">
    <property type="entry name" value="SF1-HH"/>
    <property type="match status" value="1"/>
</dbReference>
<comment type="similarity">
    <text evidence="2 12">Belongs to the BBP/SF1 family.</text>
</comment>
<dbReference type="InterPro" id="IPR036612">
    <property type="entry name" value="KH_dom_type_1_sf"/>
</dbReference>
<dbReference type="CDD" id="cd02395">
    <property type="entry name" value="KH-I_BBP"/>
    <property type="match status" value="1"/>
</dbReference>
<evidence type="ECO:0000313" key="16">
    <source>
        <dbReference type="Proteomes" id="UP001162090"/>
    </source>
</evidence>
<keyword evidence="6 11" id="KW-0863">Zinc-finger</keyword>
<dbReference type="FunFam" id="3.30.1370.10:FF:000024">
    <property type="entry name" value="Branchpoint-bridging protein-like protein"/>
    <property type="match status" value="1"/>
</dbReference>
<dbReference type="GO" id="GO:0000398">
    <property type="term" value="P:mRNA splicing, via spliceosome"/>
    <property type="evidence" value="ECO:0007669"/>
    <property type="project" value="UniProtKB-UniRule"/>
</dbReference>
<dbReference type="AlphaFoldDB" id="A0AA35J2K2"/>
<evidence type="ECO:0000256" key="9">
    <source>
        <dbReference type="ARBA" id="ARBA00023187"/>
    </source>
</evidence>
<evidence type="ECO:0000256" key="13">
    <source>
        <dbReference type="SAM" id="MobiDB-lite"/>
    </source>
</evidence>
<dbReference type="Pfam" id="PF00098">
    <property type="entry name" value="zf-CCHC"/>
    <property type="match status" value="1"/>
</dbReference>
<keyword evidence="7 12" id="KW-0862">Zinc</keyword>
<dbReference type="SMART" id="SM00322">
    <property type="entry name" value="KH"/>
    <property type="match status" value="1"/>
</dbReference>
<evidence type="ECO:0000259" key="14">
    <source>
        <dbReference type="PROSITE" id="PS50158"/>
    </source>
</evidence>
<evidence type="ECO:0000256" key="2">
    <source>
        <dbReference type="ARBA" id="ARBA00010382"/>
    </source>
</evidence>
<name>A0AA35J2K2_SACUV</name>
<feature type="region of interest" description="Disordered" evidence="13">
    <location>
        <begin position="342"/>
        <end position="484"/>
    </location>
</feature>
<accession>A0AA35J2K2</accession>
<dbReference type="InterPro" id="IPR032570">
    <property type="entry name" value="SF1-HH"/>
</dbReference>
<keyword evidence="12" id="KW-0747">Spliceosome</keyword>
<feature type="domain" description="CCHC-type" evidence="14">
    <location>
        <begin position="281"/>
        <end position="296"/>
    </location>
</feature>
<dbReference type="PANTHER" id="PTHR11208:SF45">
    <property type="entry name" value="SPLICING FACTOR 1"/>
    <property type="match status" value="1"/>
</dbReference>
<evidence type="ECO:0000256" key="3">
    <source>
        <dbReference type="ARBA" id="ARBA00017984"/>
    </source>
</evidence>
<dbReference type="InterPro" id="IPR001878">
    <property type="entry name" value="Znf_CCHC"/>
</dbReference>
<comment type="subcellular location">
    <subcellularLocation>
        <location evidence="1 12">Nucleus</location>
    </subcellularLocation>
</comment>
<proteinExistence type="inferred from homology"/>
<feature type="region of interest" description="Disordered" evidence="13">
    <location>
        <begin position="65"/>
        <end position="93"/>
    </location>
</feature>
<feature type="compositionally biased region" description="Polar residues" evidence="13">
    <location>
        <begin position="305"/>
        <end position="326"/>
    </location>
</feature>
<evidence type="ECO:0000256" key="10">
    <source>
        <dbReference type="ARBA" id="ARBA00023242"/>
    </source>
</evidence>
<organism evidence="15 16">
    <name type="scientific">Saccharomyces uvarum</name>
    <name type="common">Yeast</name>
    <name type="synonym">Saccharomyces bayanus var. uvarum</name>
    <dbReference type="NCBI Taxonomy" id="230603"/>
    <lineage>
        <taxon>Eukaryota</taxon>
        <taxon>Fungi</taxon>
        <taxon>Dikarya</taxon>
        <taxon>Ascomycota</taxon>
        <taxon>Saccharomycotina</taxon>
        <taxon>Saccharomycetes</taxon>
        <taxon>Saccharomycetales</taxon>
        <taxon>Saccharomycetaceae</taxon>
        <taxon>Saccharomyces</taxon>
    </lineage>
</organism>
<evidence type="ECO:0000256" key="5">
    <source>
        <dbReference type="ARBA" id="ARBA00022723"/>
    </source>
</evidence>
<evidence type="ECO:0000256" key="12">
    <source>
        <dbReference type="RuleBase" id="RU367126"/>
    </source>
</evidence>
<dbReference type="Gene3D" id="4.10.60.10">
    <property type="entry name" value="Zinc finger, CCHC-type"/>
    <property type="match status" value="1"/>
</dbReference>
<dbReference type="GO" id="GO:0005829">
    <property type="term" value="C:cytosol"/>
    <property type="evidence" value="ECO:0007669"/>
    <property type="project" value="UniProtKB-ARBA"/>
</dbReference>
<sequence>MPEEIVNVPPNVNQSLWRKNATESDVHRFNSLPSKISGALTREQIYSYQTMFRIQEITIKLRTNDFVPPSRKNRSPSPPPIYDAQGKRTNTREQRYRKKLEDERIKLVEIALRAIPYFVPPDDYKRPTKFQDKYYIPVDQYPDVNFVGLLLGPRGRTLRKLQEDSNCKIAIRGRGSVKEGKNASDLPPGAMNFEDPLHCLIIADSEDKIQKGIKVCQNIVIRAVTSPEGQNDLKRGQLRELAELNGTLREDNRPCPICGLKDHKRYDCPNRKVPNIQGIVCKICGQTGHFSRDCKSSSQRISRFDGNVSSNSSLPIQNSNLHNNNGAYPAQAAKRSRFGNSIMDAPQRFPTSSRYEPTPSPPAPQIPNQTHNGTPTPPPGLNASTFSSGVPGMAPPPSRNSLESQQPKLALAPPPGMTTVQSSIAPPPGMTTVQSPIAPPPGMTTVQSSIARPPGLSGPPGLSNTTDNDTNSTKPPGLQGPPGL</sequence>
<dbReference type="InterPro" id="IPR004087">
    <property type="entry name" value="KH_dom"/>
</dbReference>
<evidence type="ECO:0000256" key="7">
    <source>
        <dbReference type="ARBA" id="ARBA00022833"/>
    </source>
</evidence>
<dbReference type="Gene3D" id="3.30.1370.10">
    <property type="entry name" value="K Homology domain, type 1"/>
    <property type="match status" value="1"/>
</dbReference>
<evidence type="ECO:0000256" key="4">
    <source>
        <dbReference type="ARBA" id="ARBA00022664"/>
    </source>
</evidence>
<dbReference type="InterPro" id="IPR045071">
    <property type="entry name" value="BBP-like"/>
</dbReference>
<dbReference type="PANTHER" id="PTHR11208">
    <property type="entry name" value="RNA-BINDING PROTEIN RELATED"/>
    <property type="match status" value="1"/>
</dbReference>
<protein>
    <recommendedName>
        <fullName evidence="3 12">Branchpoint-bridging protein</fullName>
    </recommendedName>
</protein>
<evidence type="ECO:0000256" key="6">
    <source>
        <dbReference type="ARBA" id="ARBA00022771"/>
    </source>
</evidence>
<dbReference type="EMBL" id="OX365923">
    <property type="protein sequence ID" value="CAI4046445.1"/>
    <property type="molecule type" value="Genomic_DNA"/>
</dbReference>
<reference evidence="15" key="1">
    <citation type="submission" date="2022-10" db="EMBL/GenBank/DDBJ databases">
        <authorList>
            <person name="Byrne P K."/>
        </authorList>
    </citation>
    <scope>NUCLEOTIDE SEQUENCE</scope>
    <source>
        <strain evidence="15">CBS7001</strain>
    </source>
</reference>
<dbReference type="GO" id="GO:0000243">
    <property type="term" value="C:commitment complex"/>
    <property type="evidence" value="ECO:0007669"/>
    <property type="project" value="UniProtKB-ARBA"/>
</dbReference>
<dbReference type="Gene3D" id="6.10.140.1790">
    <property type="match status" value="1"/>
</dbReference>
<dbReference type="InterPro" id="IPR047086">
    <property type="entry name" value="SF1-HH_sf"/>
</dbReference>